<name>A0A9X1DA44_9SPHN</name>
<gene>
    <name evidence="1" type="ORF">KK488_04445</name>
</gene>
<reference evidence="1" key="1">
    <citation type="submission" date="2021-05" db="EMBL/GenBank/DDBJ databases">
        <title>Genome of Sphingobium sp. strain.</title>
        <authorList>
            <person name="Fan R."/>
        </authorList>
    </citation>
    <scope>NUCLEOTIDE SEQUENCE</scope>
    <source>
        <strain evidence="1">H33</strain>
    </source>
</reference>
<dbReference type="SUPFAM" id="SSF53254">
    <property type="entry name" value="Phosphoglycerate mutase-like"/>
    <property type="match status" value="1"/>
</dbReference>
<keyword evidence="2" id="KW-1185">Reference proteome</keyword>
<dbReference type="AlphaFoldDB" id="A0A9X1DA44"/>
<dbReference type="InterPro" id="IPR029033">
    <property type="entry name" value="His_PPase_superfam"/>
</dbReference>
<dbReference type="EMBL" id="JAHGAW010000002">
    <property type="protein sequence ID" value="MBT2186190.1"/>
    <property type="molecule type" value="Genomic_DNA"/>
</dbReference>
<dbReference type="Pfam" id="PF00300">
    <property type="entry name" value="His_Phos_1"/>
    <property type="match status" value="1"/>
</dbReference>
<dbReference type="PANTHER" id="PTHR47623:SF1">
    <property type="entry name" value="OS09G0287300 PROTEIN"/>
    <property type="match status" value="1"/>
</dbReference>
<proteinExistence type="predicted"/>
<dbReference type="Gene3D" id="3.40.50.1240">
    <property type="entry name" value="Phosphoglycerate mutase-like"/>
    <property type="match status" value="1"/>
</dbReference>
<accession>A0A9X1DA44</accession>
<evidence type="ECO:0000313" key="2">
    <source>
        <dbReference type="Proteomes" id="UP001138757"/>
    </source>
</evidence>
<dbReference type="RefSeq" id="WP_214621919.1">
    <property type="nucleotide sequence ID" value="NZ_JAHGAW010000002.1"/>
</dbReference>
<sequence>MKTVTVLRHAKSDWSDAALRDFDRGLNDRGYRAAAVMGRWAAQQGLSFDAIIASPAVRVVETLKRFREAHGDCPEPVFDMRIYLAGGATIAEVLSETSDSVSQILLAGHSPGLEELILTAVADNGRSALRGAVEVKFPTAALAVLDFDIADWASLATDMSHRARLRAFVRPRDLDPSLGPDSV</sequence>
<dbReference type="InterPro" id="IPR013078">
    <property type="entry name" value="His_Pase_superF_clade-1"/>
</dbReference>
<evidence type="ECO:0000313" key="1">
    <source>
        <dbReference type="EMBL" id="MBT2186190.1"/>
    </source>
</evidence>
<dbReference type="PANTHER" id="PTHR47623">
    <property type="entry name" value="OS09G0287300 PROTEIN"/>
    <property type="match status" value="1"/>
</dbReference>
<organism evidence="1 2">
    <name type="scientific">Sphingobium nicotianae</name>
    <dbReference type="NCBI Taxonomy" id="2782607"/>
    <lineage>
        <taxon>Bacteria</taxon>
        <taxon>Pseudomonadati</taxon>
        <taxon>Pseudomonadota</taxon>
        <taxon>Alphaproteobacteria</taxon>
        <taxon>Sphingomonadales</taxon>
        <taxon>Sphingomonadaceae</taxon>
        <taxon>Sphingobium</taxon>
    </lineage>
</organism>
<dbReference type="Proteomes" id="UP001138757">
    <property type="component" value="Unassembled WGS sequence"/>
</dbReference>
<dbReference type="CDD" id="cd07067">
    <property type="entry name" value="HP_PGM_like"/>
    <property type="match status" value="1"/>
</dbReference>
<protein>
    <submittedName>
        <fullName evidence="1">Histidine phosphatase family protein</fullName>
    </submittedName>
</protein>
<comment type="caution">
    <text evidence="1">The sequence shown here is derived from an EMBL/GenBank/DDBJ whole genome shotgun (WGS) entry which is preliminary data.</text>
</comment>